<reference evidence="6 7" key="1">
    <citation type="submission" date="2018-06" db="EMBL/GenBank/DDBJ databases">
        <title>Complete genome sequence of Paracoccus mutanolyticus strain RSP-02 isolated from cellulosic waste.</title>
        <authorList>
            <person name="Amrutha R.N."/>
            <person name="Shrivastav A."/>
            <person name="Buddana S.K."/>
            <person name="Deshpande U."/>
            <person name="Prakasham R.S."/>
        </authorList>
    </citation>
    <scope>NUCLEOTIDE SEQUENCE [LARGE SCALE GENOMIC DNA]</scope>
    <source>
        <strain evidence="6 7">RSP-02</strain>
    </source>
</reference>
<evidence type="ECO:0000313" key="6">
    <source>
        <dbReference type="EMBL" id="AWX93250.1"/>
    </source>
</evidence>
<evidence type="ECO:0000256" key="1">
    <source>
        <dbReference type="ARBA" id="ARBA00022908"/>
    </source>
</evidence>
<dbReference type="Proteomes" id="UP000249922">
    <property type="component" value="Chromosome"/>
</dbReference>
<feature type="active site" description="O-(5'-phospho-DNA)-serine intermediate" evidence="4">
    <location>
        <position position="9"/>
    </location>
</feature>
<protein>
    <recommendedName>
        <fullName evidence="5">Resolvase/invertase-type recombinase catalytic domain-containing protein</fullName>
    </recommendedName>
</protein>
<evidence type="ECO:0000256" key="4">
    <source>
        <dbReference type="PROSITE-ProRule" id="PRU10137"/>
    </source>
</evidence>
<accession>A0ABM6WRQ2</accession>
<evidence type="ECO:0000313" key="7">
    <source>
        <dbReference type="Proteomes" id="UP000249922"/>
    </source>
</evidence>
<keyword evidence="2" id="KW-0238">DNA-binding</keyword>
<dbReference type="EMBL" id="CP030239">
    <property type="protein sequence ID" value="AWX93250.1"/>
    <property type="molecule type" value="Genomic_DNA"/>
</dbReference>
<dbReference type="InterPro" id="IPR006119">
    <property type="entry name" value="Resolv_N"/>
</dbReference>
<evidence type="ECO:0000259" key="5">
    <source>
        <dbReference type="PROSITE" id="PS51736"/>
    </source>
</evidence>
<keyword evidence="1" id="KW-0229">DNA integration</keyword>
<evidence type="ECO:0000256" key="3">
    <source>
        <dbReference type="ARBA" id="ARBA00023172"/>
    </source>
</evidence>
<keyword evidence="3" id="KW-0233">DNA recombination</keyword>
<feature type="domain" description="Resolvase/invertase-type recombinase catalytic" evidence="5">
    <location>
        <begin position="1"/>
        <end position="109"/>
    </location>
</feature>
<dbReference type="Gene3D" id="3.40.50.1390">
    <property type="entry name" value="Resolvase, N-terminal catalytic domain"/>
    <property type="match status" value="1"/>
</dbReference>
<dbReference type="SMART" id="SM00857">
    <property type="entry name" value="Resolvase"/>
    <property type="match status" value="1"/>
</dbReference>
<dbReference type="PROSITE" id="PS00397">
    <property type="entry name" value="RECOMBINASES_1"/>
    <property type="match status" value="1"/>
</dbReference>
<dbReference type="InterPro" id="IPR036162">
    <property type="entry name" value="Resolvase-like_N_sf"/>
</dbReference>
<proteinExistence type="predicted"/>
<dbReference type="PROSITE" id="PS51736">
    <property type="entry name" value="RECOMBINASES_3"/>
    <property type="match status" value="1"/>
</dbReference>
<dbReference type="SUPFAM" id="SSF53041">
    <property type="entry name" value="Resolvase-like"/>
    <property type="match status" value="1"/>
</dbReference>
<sequence length="109" mass="11813">MILGYARVSTDDQTLDAQTDALQAAGAGRVFADRISGSLRKRPQLDRLPEIVVEDAQFRHLLDYPVLFRIEPGLTLAGIGILDEALAVPDDPADIHLVVEDAVAALRIP</sequence>
<evidence type="ECO:0000256" key="2">
    <source>
        <dbReference type="ARBA" id="ARBA00023125"/>
    </source>
</evidence>
<name>A0ABM6WRQ2_9RHOB</name>
<organism evidence="6 7">
    <name type="scientific">Paracoccus mutanolyticus</name>
    <dbReference type="NCBI Taxonomy" id="1499308"/>
    <lineage>
        <taxon>Bacteria</taxon>
        <taxon>Pseudomonadati</taxon>
        <taxon>Pseudomonadota</taxon>
        <taxon>Alphaproteobacteria</taxon>
        <taxon>Rhodobacterales</taxon>
        <taxon>Paracoccaceae</taxon>
        <taxon>Paracoccus</taxon>
    </lineage>
</organism>
<dbReference type="Pfam" id="PF00239">
    <property type="entry name" value="Resolvase"/>
    <property type="match status" value="1"/>
</dbReference>
<gene>
    <name evidence="6" type="ORF">DPM13_09325</name>
</gene>
<keyword evidence="7" id="KW-1185">Reference proteome</keyword>
<dbReference type="InterPro" id="IPR006118">
    <property type="entry name" value="Recombinase_CS"/>
</dbReference>